<dbReference type="EMBL" id="LKMD01000099">
    <property type="protein sequence ID" value="PIB03080.1"/>
    <property type="molecule type" value="Genomic_DNA"/>
</dbReference>
<evidence type="ECO:0000313" key="2">
    <source>
        <dbReference type="EMBL" id="PIB03080.1"/>
    </source>
</evidence>
<dbReference type="AlphaFoldDB" id="A0A2G5IEC2"/>
<reference evidence="2 3" key="1">
    <citation type="submission" date="2015-10" db="EMBL/GenBank/DDBJ databases">
        <title>The cercosporin biosynthetic gene cluster was horizontally transferred to several fungal lineages and shown to be expanded in Cercospora beticola based on microsynteny with recipient genomes.</title>
        <authorList>
            <person name="De Jonge R."/>
            <person name="Ebert M.K."/>
            <person name="Suttle J.C."/>
            <person name="Jurick Ii W.M."/>
            <person name="Secor G.A."/>
            <person name="Thomma B.P."/>
            <person name="Van De Peer Y."/>
            <person name="Bolton M.D."/>
        </authorList>
    </citation>
    <scope>NUCLEOTIDE SEQUENCE [LARGE SCALE GENOMIC DNA]</scope>
    <source>
        <strain evidence="2 3">09-40</strain>
    </source>
</reference>
<proteinExistence type="predicted"/>
<organism evidence="2 3">
    <name type="scientific">Cercospora beticola</name>
    <name type="common">Sugarbeet leaf spot fungus</name>
    <dbReference type="NCBI Taxonomy" id="122368"/>
    <lineage>
        <taxon>Eukaryota</taxon>
        <taxon>Fungi</taxon>
        <taxon>Dikarya</taxon>
        <taxon>Ascomycota</taxon>
        <taxon>Pezizomycotina</taxon>
        <taxon>Dothideomycetes</taxon>
        <taxon>Dothideomycetidae</taxon>
        <taxon>Mycosphaerellales</taxon>
        <taxon>Mycosphaerellaceae</taxon>
        <taxon>Cercospora</taxon>
    </lineage>
</organism>
<name>A0A2G5IEC2_CERBT</name>
<feature type="region of interest" description="Disordered" evidence="1">
    <location>
        <begin position="1"/>
        <end position="22"/>
    </location>
</feature>
<protein>
    <submittedName>
        <fullName evidence="2">Uncharacterized protein</fullName>
    </submittedName>
</protein>
<feature type="compositionally biased region" description="Polar residues" evidence="1">
    <location>
        <begin position="1"/>
        <end position="17"/>
    </location>
</feature>
<evidence type="ECO:0000256" key="1">
    <source>
        <dbReference type="SAM" id="MobiDB-lite"/>
    </source>
</evidence>
<gene>
    <name evidence="2" type="ORF">CB0940_11709</name>
</gene>
<evidence type="ECO:0000313" key="3">
    <source>
        <dbReference type="Proteomes" id="UP000230605"/>
    </source>
</evidence>
<comment type="caution">
    <text evidence="2">The sequence shown here is derived from an EMBL/GenBank/DDBJ whole genome shotgun (WGS) entry which is preliminary data.</text>
</comment>
<dbReference type="OrthoDB" id="3624425at2759"/>
<accession>A0A2G5IEC2</accession>
<dbReference type="Proteomes" id="UP000230605">
    <property type="component" value="Chromosome 10"/>
</dbReference>
<sequence>MSDTSASERSSNASAPHTRQGCDCRTIQPSQHAISKIVESGGVPILGISTGDTDKLDLYEKKYDGKTAYIAFMPTDQRAICSPDYNTITTCQLMAIAMTLGKIYVHEIRAELCFWLAGLCVPAGQLRSEPNMAEIQRNAYRVLHIG</sequence>